<gene>
    <name evidence="2" type="ORF">SAMN04488052_104239</name>
</gene>
<dbReference type="AlphaFoldDB" id="A0A1H8TKB4"/>
<proteinExistence type="predicted"/>
<dbReference type="InterPro" id="IPR006342">
    <property type="entry name" value="FkbM_mtfrase"/>
</dbReference>
<feature type="domain" description="Methyltransferase FkbM" evidence="1">
    <location>
        <begin position="47"/>
        <end position="182"/>
    </location>
</feature>
<dbReference type="RefSeq" id="WP_091643595.1">
    <property type="nucleotide sequence ID" value="NZ_FOEG01000004.1"/>
</dbReference>
<name>A0A1H8TKB4_9GAMM</name>
<evidence type="ECO:0000313" key="3">
    <source>
        <dbReference type="Proteomes" id="UP000199657"/>
    </source>
</evidence>
<dbReference type="InterPro" id="IPR029063">
    <property type="entry name" value="SAM-dependent_MTases_sf"/>
</dbReference>
<keyword evidence="2" id="KW-0489">Methyltransferase</keyword>
<evidence type="ECO:0000259" key="1">
    <source>
        <dbReference type="Pfam" id="PF05050"/>
    </source>
</evidence>
<accession>A0A1H8TKB4</accession>
<dbReference type="STRING" id="406100.SAMN04488052_104239"/>
<dbReference type="NCBIfam" id="TIGR01444">
    <property type="entry name" value="fkbM_fam"/>
    <property type="match status" value="1"/>
</dbReference>
<organism evidence="2 3">
    <name type="scientific">Aquisalimonas asiatica</name>
    <dbReference type="NCBI Taxonomy" id="406100"/>
    <lineage>
        <taxon>Bacteria</taxon>
        <taxon>Pseudomonadati</taxon>
        <taxon>Pseudomonadota</taxon>
        <taxon>Gammaproteobacteria</taxon>
        <taxon>Chromatiales</taxon>
        <taxon>Ectothiorhodospiraceae</taxon>
        <taxon>Aquisalimonas</taxon>
    </lineage>
</organism>
<dbReference type="SUPFAM" id="SSF53335">
    <property type="entry name" value="S-adenosyl-L-methionine-dependent methyltransferases"/>
    <property type="match status" value="1"/>
</dbReference>
<evidence type="ECO:0000313" key="2">
    <source>
        <dbReference type="EMBL" id="SEO90994.1"/>
    </source>
</evidence>
<dbReference type="InterPro" id="IPR052514">
    <property type="entry name" value="SAM-dependent_MTase"/>
</dbReference>
<dbReference type="GO" id="GO:0008168">
    <property type="term" value="F:methyltransferase activity"/>
    <property type="evidence" value="ECO:0007669"/>
    <property type="project" value="UniProtKB-KW"/>
</dbReference>
<dbReference type="PANTHER" id="PTHR34203:SF15">
    <property type="entry name" value="SLL1173 PROTEIN"/>
    <property type="match status" value="1"/>
</dbReference>
<dbReference type="Pfam" id="PF05050">
    <property type="entry name" value="Methyltransf_21"/>
    <property type="match status" value="1"/>
</dbReference>
<dbReference type="Gene3D" id="3.40.50.150">
    <property type="entry name" value="Vaccinia Virus protein VP39"/>
    <property type="match status" value="1"/>
</dbReference>
<dbReference type="OrthoDB" id="4104638at2"/>
<dbReference type="EMBL" id="FOEG01000004">
    <property type="protein sequence ID" value="SEO90994.1"/>
    <property type="molecule type" value="Genomic_DNA"/>
</dbReference>
<sequence>MNPDVRARLRRSAGLARSLVVYWRPWRQPRLRRLYAGFVAPGDLVFDIGAHLGDRSTAFADLGARVIALEPQPHVRRWLMRIAARRPGITVCGEAVGAVPGEAWLSVSAANPTVSSLSPPWQQAVRSGNAGFRRVAWEDGVQVSVTTLDVLIARHGEPAFCKIDVEGFEAAVLEGLSRPLAALSFEFVAGALGEAERCLGRLSGLGAYLYNVIPGEGRVFRFPEWCGPEAMADWLRRGADGIASGDIYAVHDDHRRQS</sequence>
<protein>
    <submittedName>
        <fullName evidence="2">Methyltransferase, FkbM family</fullName>
    </submittedName>
</protein>
<keyword evidence="2" id="KW-0808">Transferase</keyword>
<keyword evidence="3" id="KW-1185">Reference proteome</keyword>
<reference evidence="2 3" key="1">
    <citation type="submission" date="2016-10" db="EMBL/GenBank/DDBJ databases">
        <authorList>
            <person name="de Groot N.N."/>
        </authorList>
    </citation>
    <scope>NUCLEOTIDE SEQUENCE [LARGE SCALE GENOMIC DNA]</scope>
    <source>
        <strain evidence="2 3">CGMCC 1.6291</strain>
    </source>
</reference>
<dbReference type="PANTHER" id="PTHR34203">
    <property type="entry name" value="METHYLTRANSFERASE, FKBM FAMILY PROTEIN"/>
    <property type="match status" value="1"/>
</dbReference>
<dbReference type="GO" id="GO:0032259">
    <property type="term" value="P:methylation"/>
    <property type="evidence" value="ECO:0007669"/>
    <property type="project" value="UniProtKB-KW"/>
</dbReference>
<dbReference type="Proteomes" id="UP000199657">
    <property type="component" value="Unassembled WGS sequence"/>
</dbReference>